<dbReference type="AlphaFoldDB" id="A0A8S1IV74"/>
<dbReference type="EMBL" id="CAJHUC010000706">
    <property type="protein sequence ID" value="CAD7697743.1"/>
    <property type="molecule type" value="Genomic_DNA"/>
</dbReference>
<feature type="region of interest" description="Disordered" evidence="1">
    <location>
        <begin position="114"/>
        <end position="344"/>
    </location>
</feature>
<reference evidence="2" key="1">
    <citation type="submission" date="2020-12" db="EMBL/GenBank/DDBJ databases">
        <authorList>
            <person name="Iha C."/>
        </authorList>
    </citation>
    <scope>NUCLEOTIDE SEQUENCE</scope>
</reference>
<protein>
    <submittedName>
        <fullName evidence="2">Uncharacterized protein</fullName>
    </submittedName>
</protein>
<gene>
    <name evidence="2" type="ORF">OSTQU699_LOCUS3104</name>
</gene>
<feature type="compositionally biased region" description="Low complexity" evidence="1">
    <location>
        <begin position="148"/>
        <end position="163"/>
    </location>
</feature>
<evidence type="ECO:0000256" key="1">
    <source>
        <dbReference type="SAM" id="MobiDB-lite"/>
    </source>
</evidence>
<dbReference type="Proteomes" id="UP000708148">
    <property type="component" value="Unassembled WGS sequence"/>
</dbReference>
<name>A0A8S1IV74_9CHLO</name>
<feature type="compositionally biased region" description="Basic residues" evidence="1">
    <location>
        <begin position="243"/>
        <end position="258"/>
    </location>
</feature>
<proteinExistence type="predicted"/>
<comment type="caution">
    <text evidence="2">The sequence shown here is derived from an EMBL/GenBank/DDBJ whole genome shotgun (WGS) entry which is preliminary data.</text>
</comment>
<evidence type="ECO:0000313" key="3">
    <source>
        <dbReference type="Proteomes" id="UP000708148"/>
    </source>
</evidence>
<organism evidence="2 3">
    <name type="scientific">Ostreobium quekettii</name>
    <dbReference type="NCBI Taxonomy" id="121088"/>
    <lineage>
        <taxon>Eukaryota</taxon>
        <taxon>Viridiplantae</taxon>
        <taxon>Chlorophyta</taxon>
        <taxon>core chlorophytes</taxon>
        <taxon>Ulvophyceae</taxon>
        <taxon>TCBD clade</taxon>
        <taxon>Bryopsidales</taxon>
        <taxon>Ostreobineae</taxon>
        <taxon>Ostreobiaceae</taxon>
        <taxon>Ostreobium</taxon>
    </lineage>
</organism>
<keyword evidence="3" id="KW-1185">Reference proteome</keyword>
<accession>A0A8S1IV74</accession>
<sequence length="472" mass="51171">MPGSYLLVGKKFLQGLRTGNIKHYRGTEPADGDTLQDEDYVLAWKVFSPALSAITTDKEYADWADDLLDTLLNSEALPQEERHKWLARAGNCSEVVTHDDAHDAELPTSAQLLENQGPSNTVSHGHLGGAEVHGGQNSTGQEGVLGEASASGSGAPARPGAIPTASHGRSEQRGRAVTGHRIFTHVQDHLPSRGTTQHGRRVEQGTEQQDAGGTNRFKHHTPPPAQLTVHADARDPAAGRSSHIGRKRHHSCSTRHHPLHADARRPAGGPLIPMGKKIRGPTFTGERCQPPHTAAPPSRSQVARRDEIPSSGGCKTHNRADVQRQDSISAQRVQSANPEGVQRPAVQVATTRIVERPTWPIPRSGGPLRPPVEDRGELKAQRMAALATIRQHPDSHQVISTLKRAREPFDLQQIKFNGGSLCQEIQNLFLGSNRRTRSSVWKCTVCSNVFIDSYSGWRHICSGAAAGTFGGR</sequence>
<feature type="compositionally biased region" description="Polar residues" evidence="1">
    <location>
        <begin position="325"/>
        <end position="337"/>
    </location>
</feature>
<feature type="compositionally biased region" description="Polar residues" evidence="1">
    <location>
        <begin position="114"/>
        <end position="123"/>
    </location>
</feature>
<evidence type="ECO:0000313" key="2">
    <source>
        <dbReference type="EMBL" id="CAD7697743.1"/>
    </source>
</evidence>